<comment type="caution">
    <text evidence="1">The sequence shown here is derived from an EMBL/GenBank/DDBJ whole genome shotgun (WGS) entry which is preliminary data.</text>
</comment>
<name>A0ABP8R6J7_9ACTN</name>
<proteinExistence type="predicted"/>
<sequence length="63" mass="6899">MTMLAEVIDAVIGIDTHRDSHEVEIADVAGRPIRAMRIGNDSVGFTQLLAAAEPHEVTRQCRN</sequence>
<accession>A0ABP8R6J7</accession>
<evidence type="ECO:0000313" key="1">
    <source>
        <dbReference type="EMBL" id="GAA4519353.1"/>
    </source>
</evidence>
<evidence type="ECO:0000313" key="2">
    <source>
        <dbReference type="Proteomes" id="UP001500503"/>
    </source>
</evidence>
<protein>
    <recommendedName>
        <fullName evidence="3">Transposase</fullName>
    </recommendedName>
</protein>
<keyword evidence="2" id="KW-1185">Reference proteome</keyword>
<reference evidence="2" key="1">
    <citation type="journal article" date="2019" name="Int. J. Syst. Evol. Microbiol.">
        <title>The Global Catalogue of Microorganisms (GCM) 10K type strain sequencing project: providing services to taxonomists for standard genome sequencing and annotation.</title>
        <authorList>
            <consortium name="The Broad Institute Genomics Platform"/>
            <consortium name="The Broad Institute Genome Sequencing Center for Infectious Disease"/>
            <person name="Wu L."/>
            <person name="Ma J."/>
        </authorList>
    </citation>
    <scope>NUCLEOTIDE SEQUENCE [LARGE SCALE GENOMIC DNA]</scope>
    <source>
        <strain evidence="2">JCM 17933</strain>
    </source>
</reference>
<dbReference type="RefSeq" id="WP_345475223.1">
    <property type="nucleotide sequence ID" value="NZ_BAABHF010000062.1"/>
</dbReference>
<dbReference type="Proteomes" id="UP001500503">
    <property type="component" value="Unassembled WGS sequence"/>
</dbReference>
<organism evidence="1 2">
    <name type="scientific">Actinoallomurus oryzae</name>
    <dbReference type="NCBI Taxonomy" id="502180"/>
    <lineage>
        <taxon>Bacteria</taxon>
        <taxon>Bacillati</taxon>
        <taxon>Actinomycetota</taxon>
        <taxon>Actinomycetes</taxon>
        <taxon>Streptosporangiales</taxon>
        <taxon>Thermomonosporaceae</taxon>
        <taxon>Actinoallomurus</taxon>
    </lineage>
</organism>
<dbReference type="EMBL" id="BAABHF010000062">
    <property type="protein sequence ID" value="GAA4519353.1"/>
    <property type="molecule type" value="Genomic_DNA"/>
</dbReference>
<gene>
    <name evidence="1" type="ORF">GCM10023191_094770</name>
</gene>
<evidence type="ECO:0008006" key="3">
    <source>
        <dbReference type="Google" id="ProtNLM"/>
    </source>
</evidence>